<dbReference type="EMBL" id="BAAAEI010000012">
    <property type="protein sequence ID" value="GAA0357644.1"/>
    <property type="molecule type" value="Genomic_DNA"/>
</dbReference>
<evidence type="ECO:0000313" key="2">
    <source>
        <dbReference type="Proteomes" id="UP001501757"/>
    </source>
</evidence>
<organism evidence="1 2">
    <name type="scientific">Bowmanella denitrificans</name>
    <dbReference type="NCBI Taxonomy" id="366582"/>
    <lineage>
        <taxon>Bacteria</taxon>
        <taxon>Pseudomonadati</taxon>
        <taxon>Pseudomonadota</taxon>
        <taxon>Gammaproteobacteria</taxon>
        <taxon>Alteromonadales</taxon>
        <taxon>Alteromonadaceae</taxon>
        <taxon>Bowmanella</taxon>
    </lineage>
</organism>
<reference evidence="1 2" key="1">
    <citation type="journal article" date="2019" name="Int. J. Syst. Evol. Microbiol.">
        <title>The Global Catalogue of Microorganisms (GCM) 10K type strain sequencing project: providing services to taxonomists for standard genome sequencing and annotation.</title>
        <authorList>
            <consortium name="The Broad Institute Genomics Platform"/>
            <consortium name="The Broad Institute Genome Sequencing Center for Infectious Disease"/>
            <person name="Wu L."/>
            <person name="Ma J."/>
        </authorList>
    </citation>
    <scope>NUCLEOTIDE SEQUENCE [LARGE SCALE GENOMIC DNA]</scope>
    <source>
        <strain evidence="1 2">JCM 13378</strain>
    </source>
</reference>
<evidence type="ECO:0000313" key="1">
    <source>
        <dbReference type="EMBL" id="GAA0357644.1"/>
    </source>
</evidence>
<comment type="caution">
    <text evidence="1">The sequence shown here is derived from an EMBL/GenBank/DDBJ whole genome shotgun (WGS) entry which is preliminary data.</text>
</comment>
<gene>
    <name evidence="1" type="ORF">GCM10009092_22330</name>
</gene>
<proteinExistence type="predicted"/>
<name>A0ABN0X881_9ALTE</name>
<dbReference type="Proteomes" id="UP001501757">
    <property type="component" value="Unassembled WGS sequence"/>
</dbReference>
<keyword evidence="2" id="KW-1185">Reference proteome</keyword>
<sequence length="72" mass="8026">MIAQLACEHEQPGRGFVLNFRRKQLGRLQPSHDAIVIGETIVMVVTCPILGIDKVEGNIVCQEERASRQLGR</sequence>
<protein>
    <submittedName>
        <fullName evidence="1">Uncharacterized protein</fullName>
    </submittedName>
</protein>
<accession>A0ABN0X881</accession>